<evidence type="ECO:0000259" key="3">
    <source>
        <dbReference type="PROSITE" id="PS51903"/>
    </source>
</evidence>
<name>A0ABP8TKT3_9ACTN</name>
<keyword evidence="5" id="KW-1185">Reference proteome</keyword>
<feature type="region of interest" description="Disordered" evidence="2">
    <location>
        <begin position="141"/>
        <end position="183"/>
    </location>
</feature>
<dbReference type="Gene3D" id="1.10.1780.10">
    <property type="entry name" value="Clp, N-terminal domain"/>
    <property type="match status" value="1"/>
</dbReference>
<dbReference type="InterPro" id="IPR044217">
    <property type="entry name" value="CLPT1/2"/>
</dbReference>
<evidence type="ECO:0000313" key="5">
    <source>
        <dbReference type="Proteomes" id="UP001500212"/>
    </source>
</evidence>
<dbReference type="EMBL" id="BAABHJ010000008">
    <property type="protein sequence ID" value="GAA4609361.1"/>
    <property type="molecule type" value="Genomic_DNA"/>
</dbReference>
<dbReference type="PANTHER" id="PTHR47016">
    <property type="entry name" value="ATP-DEPENDENT CLP PROTEASE ATP-BINDING SUBUNIT CLPT1, CHLOROPLASTIC"/>
    <property type="match status" value="1"/>
</dbReference>
<proteinExistence type="predicted"/>
<comment type="caution">
    <text evidence="4">The sequence shown here is derived from an EMBL/GenBank/DDBJ whole genome shotgun (WGS) entry which is preliminary data.</text>
</comment>
<evidence type="ECO:0000313" key="4">
    <source>
        <dbReference type="EMBL" id="GAA4609361.1"/>
    </source>
</evidence>
<dbReference type="InterPro" id="IPR004176">
    <property type="entry name" value="Clp_R_N"/>
</dbReference>
<reference evidence="5" key="1">
    <citation type="journal article" date="2019" name="Int. J. Syst. Evol. Microbiol.">
        <title>The Global Catalogue of Microorganisms (GCM) 10K type strain sequencing project: providing services to taxonomists for standard genome sequencing and annotation.</title>
        <authorList>
            <consortium name="The Broad Institute Genomics Platform"/>
            <consortium name="The Broad Institute Genome Sequencing Center for Infectious Disease"/>
            <person name="Wu L."/>
            <person name="Ma J."/>
        </authorList>
    </citation>
    <scope>NUCLEOTIDE SEQUENCE [LARGE SCALE GENOMIC DNA]</scope>
    <source>
        <strain evidence="5">JCM 17938</strain>
    </source>
</reference>
<protein>
    <recommendedName>
        <fullName evidence="3">Clp R domain-containing protein</fullName>
    </recommendedName>
</protein>
<gene>
    <name evidence="4" type="ORF">GCM10023195_37670</name>
</gene>
<feature type="compositionally biased region" description="Low complexity" evidence="2">
    <location>
        <begin position="164"/>
        <end position="180"/>
    </location>
</feature>
<evidence type="ECO:0000256" key="1">
    <source>
        <dbReference type="PROSITE-ProRule" id="PRU01251"/>
    </source>
</evidence>
<dbReference type="InterPro" id="IPR036628">
    <property type="entry name" value="Clp_N_dom_sf"/>
</dbReference>
<feature type="domain" description="Clp R" evidence="3">
    <location>
        <begin position="2"/>
        <end position="145"/>
    </location>
</feature>
<accession>A0ABP8TKT3</accession>
<sequence length="209" mass="22706">MLERFTDTARRVVVHAQEEARAFEHGHIGTEHLLLGLLRGDTDGAVRALDAAGLTLDTARGDVEELVGRGTTPPDTDVPFTARAKKVLELSLREALYFGHDYIRSEHILLGLIRETEGAGARVLQRCGVDTSDVRRDVMAALRSPEPPSEEPVTEAPRRPVAEPPAAESSAAEGPSTPESAIERRLSAIEGRLERIERLLRDRPGPGSA</sequence>
<dbReference type="Proteomes" id="UP001500212">
    <property type="component" value="Unassembled WGS sequence"/>
</dbReference>
<dbReference type="PANTHER" id="PTHR47016:SF5">
    <property type="entry name" value="CLP DOMAIN SUPERFAMILY PROTEIN"/>
    <property type="match status" value="1"/>
</dbReference>
<organism evidence="4 5">
    <name type="scientific">Actinoallomurus liliacearum</name>
    <dbReference type="NCBI Taxonomy" id="1080073"/>
    <lineage>
        <taxon>Bacteria</taxon>
        <taxon>Bacillati</taxon>
        <taxon>Actinomycetota</taxon>
        <taxon>Actinomycetes</taxon>
        <taxon>Streptosporangiales</taxon>
        <taxon>Thermomonosporaceae</taxon>
        <taxon>Actinoallomurus</taxon>
    </lineage>
</organism>
<dbReference type="SUPFAM" id="SSF81923">
    <property type="entry name" value="Double Clp-N motif"/>
    <property type="match status" value="1"/>
</dbReference>
<dbReference type="Pfam" id="PF02861">
    <property type="entry name" value="Clp_N"/>
    <property type="match status" value="1"/>
</dbReference>
<keyword evidence="1" id="KW-0677">Repeat</keyword>
<evidence type="ECO:0000256" key="2">
    <source>
        <dbReference type="SAM" id="MobiDB-lite"/>
    </source>
</evidence>
<dbReference type="PROSITE" id="PS51903">
    <property type="entry name" value="CLP_R"/>
    <property type="match status" value="1"/>
</dbReference>